<dbReference type="InterPro" id="IPR003607">
    <property type="entry name" value="HD/PDEase_dom"/>
</dbReference>
<feature type="domain" description="HD" evidence="1">
    <location>
        <begin position="96"/>
        <end position="168"/>
    </location>
</feature>
<dbReference type="InterPro" id="IPR006674">
    <property type="entry name" value="HD_domain"/>
</dbReference>
<reference evidence="2 3" key="1">
    <citation type="submission" date="2019-02" db="EMBL/GenBank/DDBJ databases">
        <title>Deep-cultivation of Planctomycetes and their phenomic and genomic characterization uncovers novel biology.</title>
        <authorList>
            <person name="Wiegand S."/>
            <person name="Jogler M."/>
            <person name="Boedeker C."/>
            <person name="Pinto D."/>
            <person name="Vollmers J."/>
            <person name="Rivas-Marin E."/>
            <person name="Kohn T."/>
            <person name="Peeters S.H."/>
            <person name="Heuer A."/>
            <person name="Rast P."/>
            <person name="Oberbeckmann S."/>
            <person name="Bunk B."/>
            <person name="Jeske O."/>
            <person name="Meyerdierks A."/>
            <person name="Storesund J.E."/>
            <person name="Kallscheuer N."/>
            <person name="Luecker S."/>
            <person name="Lage O.M."/>
            <person name="Pohl T."/>
            <person name="Merkel B.J."/>
            <person name="Hornburger P."/>
            <person name="Mueller R.-W."/>
            <person name="Bruemmer F."/>
            <person name="Labrenz M."/>
            <person name="Spormann A.M."/>
            <person name="Op den Camp H."/>
            <person name="Overmann J."/>
            <person name="Amann R."/>
            <person name="Jetten M.S.M."/>
            <person name="Mascher T."/>
            <person name="Medema M.H."/>
            <person name="Devos D.P."/>
            <person name="Kaster A.-K."/>
            <person name="Ovreas L."/>
            <person name="Rohde M."/>
            <person name="Galperin M.Y."/>
            <person name="Jogler C."/>
        </authorList>
    </citation>
    <scope>NUCLEOTIDE SEQUENCE [LARGE SCALE GENOMIC DNA]</scope>
    <source>
        <strain evidence="2 3">Spa11</strain>
    </source>
</reference>
<evidence type="ECO:0000313" key="2">
    <source>
        <dbReference type="EMBL" id="QDV74646.1"/>
    </source>
</evidence>
<dbReference type="Proteomes" id="UP000316426">
    <property type="component" value="Chromosome"/>
</dbReference>
<dbReference type="InterPro" id="IPR052567">
    <property type="entry name" value="OP_Dioxygenase"/>
</dbReference>
<dbReference type="AlphaFoldDB" id="A0A518KA36"/>
<organism evidence="2 3">
    <name type="scientific">Botrimarina mediterranea</name>
    <dbReference type="NCBI Taxonomy" id="2528022"/>
    <lineage>
        <taxon>Bacteria</taxon>
        <taxon>Pseudomonadati</taxon>
        <taxon>Planctomycetota</taxon>
        <taxon>Planctomycetia</taxon>
        <taxon>Pirellulales</taxon>
        <taxon>Lacipirellulaceae</taxon>
        <taxon>Botrimarina</taxon>
    </lineage>
</organism>
<dbReference type="PANTHER" id="PTHR40202:SF1">
    <property type="entry name" value="HD DOMAIN-CONTAINING PROTEIN"/>
    <property type="match status" value="1"/>
</dbReference>
<dbReference type="InterPro" id="IPR017670">
    <property type="entry name" value="Phosphonate_degrad-assoc"/>
</dbReference>
<evidence type="ECO:0000259" key="1">
    <source>
        <dbReference type="Pfam" id="PF01966"/>
    </source>
</evidence>
<evidence type="ECO:0000313" key="3">
    <source>
        <dbReference type="Proteomes" id="UP000316426"/>
    </source>
</evidence>
<proteinExistence type="predicted"/>
<name>A0A518KA36_9BACT</name>
<dbReference type="PANTHER" id="PTHR40202">
    <property type="match status" value="1"/>
</dbReference>
<accession>A0A518KA36</accession>
<dbReference type="CDD" id="cd00077">
    <property type="entry name" value="HDc"/>
    <property type="match status" value="1"/>
</dbReference>
<dbReference type="KEGG" id="bmei:Spa11_28520"/>
<gene>
    <name evidence="2" type="ORF">Spa11_28520</name>
</gene>
<keyword evidence="3" id="KW-1185">Reference proteome</keyword>
<dbReference type="Pfam" id="PF01966">
    <property type="entry name" value="HD"/>
    <property type="match status" value="1"/>
</dbReference>
<dbReference type="EMBL" id="CP036349">
    <property type="protein sequence ID" value="QDV74646.1"/>
    <property type="molecule type" value="Genomic_DNA"/>
</dbReference>
<sequence>MSVLTDAEPTISFSSAVPLRLAEGVKSFAHGCGGGGGQPRYGVALAFDSLQTLAHLQEMDSIASDSRTSEEIDKLFARSGGSQYGGEAVTQLEHGLQAASLAEQEGAPDEFVVAALLHDIGHLLHDLPDDAPDNGVDDLHENLGAAWIESRFPASVLEPVRLHVESKRYLCAVEPGYLEALSEPSRVSLQLQGGPMTTDECESFQKGEFFVSAIRLRRWDDEAKVAGLATPPLSHYKKYIEAVAIPAEAK</sequence>
<dbReference type="NCBIfam" id="TIGR03276">
    <property type="entry name" value="Phn-HD"/>
    <property type="match status" value="1"/>
</dbReference>
<protein>
    <recommendedName>
        <fullName evidence="1">HD domain-containing protein</fullName>
    </recommendedName>
</protein>
<dbReference type="SUPFAM" id="SSF109604">
    <property type="entry name" value="HD-domain/PDEase-like"/>
    <property type="match status" value="1"/>
</dbReference>
<dbReference type="Gene3D" id="1.10.3210.10">
    <property type="entry name" value="Hypothetical protein af1432"/>
    <property type="match status" value="1"/>
</dbReference>